<evidence type="ECO:0000256" key="8">
    <source>
        <dbReference type="ARBA" id="ARBA00048968"/>
    </source>
</evidence>
<gene>
    <name evidence="11" type="ORF">COX41_04380</name>
</gene>
<reference evidence="11 12" key="1">
    <citation type="submission" date="2017-09" db="EMBL/GenBank/DDBJ databases">
        <title>Depth-based differentiation of microbial function through sediment-hosted aquifers and enrichment of novel symbionts in the deep terrestrial subsurface.</title>
        <authorList>
            <person name="Probst A.J."/>
            <person name="Ladd B."/>
            <person name="Jarett J.K."/>
            <person name="Geller-Mcgrath D.E."/>
            <person name="Sieber C.M."/>
            <person name="Emerson J.B."/>
            <person name="Anantharaman K."/>
            <person name="Thomas B.C."/>
            <person name="Malmstrom R."/>
            <person name="Stieglmeier M."/>
            <person name="Klingl A."/>
            <person name="Woyke T."/>
            <person name="Ryan C.M."/>
            <person name="Banfield J.F."/>
        </authorList>
    </citation>
    <scope>NUCLEOTIDE SEQUENCE [LARGE SCALE GENOMIC DNA]</scope>
    <source>
        <strain evidence="11">CG23_combo_of_CG06-09_8_20_14_all_41_10</strain>
    </source>
</reference>
<comment type="similarity">
    <text evidence="2 10">Belongs to the purine nucleoside phosphorylase YfiH/LACC1 family.</text>
</comment>
<evidence type="ECO:0000256" key="6">
    <source>
        <dbReference type="ARBA" id="ARBA00022833"/>
    </source>
</evidence>
<dbReference type="InterPro" id="IPR038371">
    <property type="entry name" value="Cu_polyphenol_OxRdtase_sf"/>
</dbReference>
<dbReference type="GO" id="GO:0016787">
    <property type="term" value="F:hydrolase activity"/>
    <property type="evidence" value="ECO:0007669"/>
    <property type="project" value="UniProtKB-KW"/>
</dbReference>
<dbReference type="EMBL" id="PCRK01000107">
    <property type="protein sequence ID" value="PIP19158.1"/>
    <property type="molecule type" value="Genomic_DNA"/>
</dbReference>
<sequence>MSKLPAQVNLVIAFSTRRHGDMSLYYGGISEALNNRRDFLSSLGIDYRDLVCARQIHGDRVRYATEEDKGSGANSYGGSIPDTDAFITDKKNVPIAVFTADCLSIFIYDPKTPSIGLVHAGWRSSKKKIVSKAISLMQAKFNTKPQDFYVGFGSSIRGCCCEVSSDFKSYFSDGLTEKNGRFYLDLAGLNKNELLTLGLKEENIFPPQDCTFCHNDAFFSYRKEGLACGRQMSVIMLK</sequence>
<accession>A0A2G9YIS8</accession>
<dbReference type="NCBIfam" id="TIGR00726">
    <property type="entry name" value="peptidoglycan editing factor PgeF"/>
    <property type="match status" value="1"/>
</dbReference>
<dbReference type="InterPro" id="IPR003730">
    <property type="entry name" value="Cu_polyphenol_OxRdtase"/>
</dbReference>
<dbReference type="SUPFAM" id="SSF64438">
    <property type="entry name" value="CNF1/YfiH-like putative cysteine hydrolases"/>
    <property type="match status" value="1"/>
</dbReference>
<dbReference type="CDD" id="cd16833">
    <property type="entry name" value="YfiH"/>
    <property type="match status" value="1"/>
</dbReference>
<evidence type="ECO:0000313" key="12">
    <source>
        <dbReference type="Proteomes" id="UP000231292"/>
    </source>
</evidence>
<dbReference type="GO" id="GO:0017061">
    <property type="term" value="F:S-methyl-5-thioadenosine phosphorylase activity"/>
    <property type="evidence" value="ECO:0007669"/>
    <property type="project" value="UniProtKB-EC"/>
</dbReference>
<dbReference type="InterPro" id="IPR011324">
    <property type="entry name" value="Cytotoxic_necrot_fac-like_cat"/>
</dbReference>
<protein>
    <recommendedName>
        <fullName evidence="10">Purine nucleoside phosphorylase</fullName>
    </recommendedName>
</protein>
<organism evidence="11 12">
    <name type="scientific">Candidatus Sherwoodlollariibacterium unditelluris</name>
    <dbReference type="NCBI Taxonomy" id="1974757"/>
    <lineage>
        <taxon>Bacteria</taxon>
        <taxon>Pseudomonadati</taxon>
        <taxon>Candidatus Omnitrophota</taxon>
        <taxon>Candidatus Sherwoodlollariibacterium</taxon>
    </lineage>
</organism>
<dbReference type="Gene3D" id="3.60.140.10">
    <property type="entry name" value="CNF1/YfiH-like putative cysteine hydrolases"/>
    <property type="match status" value="1"/>
</dbReference>
<comment type="catalytic activity">
    <reaction evidence="7">
        <text>adenosine + H2O + H(+) = inosine + NH4(+)</text>
        <dbReference type="Rhea" id="RHEA:24408"/>
        <dbReference type="ChEBI" id="CHEBI:15377"/>
        <dbReference type="ChEBI" id="CHEBI:15378"/>
        <dbReference type="ChEBI" id="CHEBI:16335"/>
        <dbReference type="ChEBI" id="CHEBI:17596"/>
        <dbReference type="ChEBI" id="CHEBI:28938"/>
        <dbReference type="EC" id="3.5.4.4"/>
    </reaction>
    <physiologicalReaction direction="left-to-right" evidence="7">
        <dbReference type="Rhea" id="RHEA:24409"/>
    </physiologicalReaction>
</comment>
<evidence type="ECO:0000256" key="5">
    <source>
        <dbReference type="ARBA" id="ARBA00022801"/>
    </source>
</evidence>
<dbReference type="AlphaFoldDB" id="A0A2G9YIS8"/>
<keyword evidence="5" id="KW-0378">Hydrolase</keyword>
<keyword evidence="6" id="KW-0862">Zinc</keyword>
<comment type="caution">
    <text evidence="11">The sequence shown here is derived from an EMBL/GenBank/DDBJ whole genome shotgun (WGS) entry which is preliminary data.</text>
</comment>
<keyword evidence="4" id="KW-0479">Metal-binding</keyword>
<dbReference type="PANTHER" id="PTHR30616">
    <property type="entry name" value="UNCHARACTERIZED PROTEIN YFIH"/>
    <property type="match status" value="1"/>
</dbReference>
<dbReference type="Proteomes" id="UP000231292">
    <property type="component" value="Unassembled WGS sequence"/>
</dbReference>
<name>A0A2G9YIS8_9BACT</name>
<dbReference type="PANTHER" id="PTHR30616:SF2">
    <property type="entry name" value="PURINE NUCLEOSIDE PHOSPHORYLASE LACC1"/>
    <property type="match status" value="1"/>
</dbReference>
<proteinExistence type="inferred from homology"/>
<dbReference type="GO" id="GO:0005507">
    <property type="term" value="F:copper ion binding"/>
    <property type="evidence" value="ECO:0007669"/>
    <property type="project" value="TreeGrafter"/>
</dbReference>
<evidence type="ECO:0000256" key="2">
    <source>
        <dbReference type="ARBA" id="ARBA00007353"/>
    </source>
</evidence>
<evidence type="ECO:0000256" key="9">
    <source>
        <dbReference type="ARBA" id="ARBA00049893"/>
    </source>
</evidence>
<evidence type="ECO:0000256" key="3">
    <source>
        <dbReference type="ARBA" id="ARBA00022679"/>
    </source>
</evidence>
<evidence type="ECO:0000256" key="4">
    <source>
        <dbReference type="ARBA" id="ARBA00022723"/>
    </source>
</evidence>
<keyword evidence="3" id="KW-0808">Transferase</keyword>
<comment type="catalytic activity">
    <reaction evidence="8">
        <text>adenosine + phosphate = alpha-D-ribose 1-phosphate + adenine</text>
        <dbReference type="Rhea" id="RHEA:27642"/>
        <dbReference type="ChEBI" id="CHEBI:16335"/>
        <dbReference type="ChEBI" id="CHEBI:16708"/>
        <dbReference type="ChEBI" id="CHEBI:43474"/>
        <dbReference type="ChEBI" id="CHEBI:57720"/>
        <dbReference type="EC" id="2.4.2.1"/>
    </reaction>
    <physiologicalReaction direction="left-to-right" evidence="8">
        <dbReference type="Rhea" id="RHEA:27643"/>
    </physiologicalReaction>
</comment>
<comment type="catalytic activity">
    <reaction evidence="9">
        <text>S-methyl-5'-thioadenosine + phosphate = 5-(methylsulfanyl)-alpha-D-ribose 1-phosphate + adenine</text>
        <dbReference type="Rhea" id="RHEA:11852"/>
        <dbReference type="ChEBI" id="CHEBI:16708"/>
        <dbReference type="ChEBI" id="CHEBI:17509"/>
        <dbReference type="ChEBI" id="CHEBI:43474"/>
        <dbReference type="ChEBI" id="CHEBI:58533"/>
        <dbReference type="EC" id="2.4.2.28"/>
    </reaction>
    <physiologicalReaction direction="left-to-right" evidence="9">
        <dbReference type="Rhea" id="RHEA:11853"/>
    </physiologicalReaction>
</comment>
<evidence type="ECO:0000256" key="1">
    <source>
        <dbReference type="ARBA" id="ARBA00000553"/>
    </source>
</evidence>
<evidence type="ECO:0000256" key="10">
    <source>
        <dbReference type="RuleBase" id="RU361274"/>
    </source>
</evidence>
<evidence type="ECO:0000313" key="11">
    <source>
        <dbReference type="EMBL" id="PIP19158.1"/>
    </source>
</evidence>
<dbReference type="Pfam" id="PF02578">
    <property type="entry name" value="Cu-oxidase_4"/>
    <property type="match status" value="1"/>
</dbReference>
<evidence type="ECO:0000256" key="7">
    <source>
        <dbReference type="ARBA" id="ARBA00047989"/>
    </source>
</evidence>
<comment type="catalytic activity">
    <reaction evidence="1">
        <text>inosine + phosphate = alpha-D-ribose 1-phosphate + hypoxanthine</text>
        <dbReference type="Rhea" id="RHEA:27646"/>
        <dbReference type="ChEBI" id="CHEBI:17368"/>
        <dbReference type="ChEBI" id="CHEBI:17596"/>
        <dbReference type="ChEBI" id="CHEBI:43474"/>
        <dbReference type="ChEBI" id="CHEBI:57720"/>
        <dbReference type="EC" id="2.4.2.1"/>
    </reaction>
    <physiologicalReaction direction="left-to-right" evidence="1">
        <dbReference type="Rhea" id="RHEA:27647"/>
    </physiologicalReaction>
</comment>